<keyword evidence="1" id="KW-1133">Transmembrane helix</keyword>
<keyword evidence="1" id="KW-0812">Transmembrane</keyword>
<proteinExistence type="predicted"/>
<keyword evidence="3" id="KW-1185">Reference proteome</keyword>
<sequence>MFVRNAFYYPPSYFRKRHHERVHALLIIYFLPAVYDTTSTAPLVINMIDASS</sequence>
<dbReference type="EMBL" id="MU167255">
    <property type="protein sequence ID" value="KAG0146822.1"/>
    <property type="molecule type" value="Genomic_DNA"/>
</dbReference>
<reference evidence="2" key="1">
    <citation type="submission" date="2013-11" db="EMBL/GenBank/DDBJ databases">
        <title>Genome sequence of the fusiform rust pathogen reveals effectors for host alternation and coevolution with pine.</title>
        <authorList>
            <consortium name="DOE Joint Genome Institute"/>
            <person name="Smith K."/>
            <person name="Pendleton A."/>
            <person name="Kubisiak T."/>
            <person name="Anderson C."/>
            <person name="Salamov A."/>
            <person name="Aerts A."/>
            <person name="Riley R."/>
            <person name="Clum A."/>
            <person name="Lindquist E."/>
            <person name="Ence D."/>
            <person name="Campbell M."/>
            <person name="Kronenberg Z."/>
            <person name="Feau N."/>
            <person name="Dhillon B."/>
            <person name="Hamelin R."/>
            <person name="Burleigh J."/>
            <person name="Smith J."/>
            <person name="Yandell M."/>
            <person name="Nelson C."/>
            <person name="Grigoriev I."/>
            <person name="Davis J."/>
        </authorList>
    </citation>
    <scope>NUCLEOTIDE SEQUENCE</scope>
    <source>
        <strain evidence="2">G11</strain>
    </source>
</reference>
<evidence type="ECO:0000313" key="2">
    <source>
        <dbReference type="EMBL" id="KAG0146822.1"/>
    </source>
</evidence>
<evidence type="ECO:0000256" key="1">
    <source>
        <dbReference type="SAM" id="Phobius"/>
    </source>
</evidence>
<dbReference type="AlphaFoldDB" id="A0A9P6NME3"/>
<evidence type="ECO:0000313" key="3">
    <source>
        <dbReference type="Proteomes" id="UP000886653"/>
    </source>
</evidence>
<dbReference type="Proteomes" id="UP000886653">
    <property type="component" value="Unassembled WGS sequence"/>
</dbReference>
<name>A0A9P6NME3_9BASI</name>
<comment type="caution">
    <text evidence="2">The sequence shown here is derived from an EMBL/GenBank/DDBJ whole genome shotgun (WGS) entry which is preliminary data.</text>
</comment>
<accession>A0A9P6NME3</accession>
<organism evidence="2 3">
    <name type="scientific">Cronartium quercuum f. sp. fusiforme G11</name>
    <dbReference type="NCBI Taxonomy" id="708437"/>
    <lineage>
        <taxon>Eukaryota</taxon>
        <taxon>Fungi</taxon>
        <taxon>Dikarya</taxon>
        <taxon>Basidiomycota</taxon>
        <taxon>Pucciniomycotina</taxon>
        <taxon>Pucciniomycetes</taxon>
        <taxon>Pucciniales</taxon>
        <taxon>Coleosporiaceae</taxon>
        <taxon>Cronartium</taxon>
    </lineage>
</organism>
<protein>
    <submittedName>
        <fullName evidence="2">Uncharacterized protein</fullName>
    </submittedName>
</protein>
<feature type="transmembrane region" description="Helical" evidence="1">
    <location>
        <begin position="24"/>
        <end position="45"/>
    </location>
</feature>
<gene>
    <name evidence="2" type="ORF">CROQUDRAFT_656796</name>
</gene>
<keyword evidence="1" id="KW-0472">Membrane</keyword>